<dbReference type="InterPro" id="IPR011335">
    <property type="entry name" value="Restrct_endonuc-II-like"/>
</dbReference>
<evidence type="ECO:0000313" key="3">
    <source>
        <dbReference type="Proteomes" id="UP000609651"/>
    </source>
</evidence>
<keyword evidence="3" id="KW-1185">Reference proteome</keyword>
<name>A0ABX1VDT5_9PLAN</name>
<evidence type="ECO:0000259" key="1">
    <source>
        <dbReference type="Pfam" id="PF05685"/>
    </source>
</evidence>
<dbReference type="EMBL" id="WTPX01000063">
    <property type="protein sequence ID" value="NNJ26126.1"/>
    <property type="molecule type" value="Genomic_DNA"/>
</dbReference>
<dbReference type="Gene3D" id="3.90.1570.10">
    <property type="entry name" value="tt1808, chain A"/>
    <property type="match status" value="1"/>
</dbReference>
<dbReference type="InterPro" id="IPR008538">
    <property type="entry name" value="Uma2"/>
</dbReference>
<proteinExistence type="predicted"/>
<feature type="domain" description="Putative restriction endonuclease" evidence="1">
    <location>
        <begin position="12"/>
        <end position="174"/>
    </location>
</feature>
<protein>
    <recommendedName>
        <fullName evidence="1">Putative restriction endonuclease domain-containing protein</fullName>
    </recommendedName>
</protein>
<dbReference type="CDD" id="cd06260">
    <property type="entry name" value="DUF820-like"/>
    <property type="match status" value="1"/>
</dbReference>
<gene>
    <name evidence="2" type="ORF">LzC2_22060</name>
</gene>
<dbReference type="Proteomes" id="UP000609651">
    <property type="component" value="Unassembled WGS sequence"/>
</dbReference>
<sequence length="186" mass="20800">MSESPPAMVTAQAYQRLEDPRNGRWTLTRGVLAIQPWPGLLHGSVHGHMASRLIERVDLKRWHVVNVGCITHRDPDTVRQIEVALYSRERVRGRRCPVTDYPTVGPELAFEIVDVADTPQSVLEKVSDLLAAGTDQIFVLDPARRTAVLYHPNDEPTFLREEDALALPAPLDGWMPTVAELLSEGH</sequence>
<evidence type="ECO:0000313" key="2">
    <source>
        <dbReference type="EMBL" id="NNJ26126.1"/>
    </source>
</evidence>
<dbReference type="RefSeq" id="WP_171186831.1">
    <property type="nucleotide sequence ID" value="NZ_WTPX01000063.1"/>
</dbReference>
<accession>A0ABX1VDT5</accession>
<dbReference type="SUPFAM" id="SSF52980">
    <property type="entry name" value="Restriction endonuclease-like"/>
    <property type="match status" value="1"/>
</dbReference>
<dbReference type="PANTHER" id="PTHR34107">
    <property type="entry name" value="SLL0198 PROTEIN-RELATED"/>
    <property type="match status" value="1"/>
</dbReference>
<dbReference type="Pfam" id="PF05685">
    <property type="entry name" value="Uma2"/>
    <property type="match status" value="1"/>
</dbReference>
<comment type="caution">
    <text evidence="2">The sequence shown here is derived from an EMBL/GenBank/DDBJ whole genome shotgun (WGS) entry which is preliminary data.</text>
</comment>
<organism evidence="2 3">
    <name type="scientific">Alienimonas chondri</name>
    <dbReference type="NCBI Taxonomy" id="2681879"/>
    <lineage>
        <taxon>Bacteria</taxon>
        <taxon>Pseudomonadati</taxon>
        <taxon>Planctomycetota</taxon>
        <taxon>Planctomycetia</taxon>
        <taxon>Planctomycetales</taxon>
        <taxon>Planctomycetaceae</taxon>
        <taxon>Alienimonas</taxon>
    </lineage>
</organism>
<dbReference type="InterPro" id="IPR012296">
    <property type="entry name" value="Nuclease_put_TT1808"/>
</dbReference>
<dbReference type="PANTHER" id="PTHR34107:SF1">
    <property type="entry name" value="SLL0198 PROTEIN"/>
    <property type="match status" value="1"/>
</dbReference>
<reference evidence="2 3" key="1">
    <citation type="journal article" date="2020" name="Syst. Appl. Microbiol.">
        <title>Alienimonas chondri sp. nov., a novel planctomycete isolated from the biofilm of the red alga Chondrus crispus.</title>
        <authorList>
            <person name="Vitorino I."/>
            <person name="Albuquerque L."/>
            <person name="Wiegand S."/>
            <person name="Kallscheuer N."/>
            <person name="da Costa M.S."/>
            <person name="Lobo-da-Cunha A."/>
            <person name="Jogler C."/>
            <person name="Lage O.M."/>
        </authorList>
    </citation>
    <scope>NUCLEOTIDE SEQUENCE [LARGE SCALE GENOMIC DNA]</scope>
    <source>
        <strain evidence="2 3">LzC2</strain>
    </source>
</reference>